<dbReference type="EMBL" id="CYKH01001813">
    <property type="protein sequence ID" value="CUG90320.1"/>
    <property type="molecule type" value="Genomic_DNA"/>
</dbReference>
<keyword evidence="1" id="KW-0175">Coiled coil</keyword>
<dbReference type="AlphaFoldDB" id="A0A0S4JJF2"/>
<feature type="region of interest" description="Disordered" evidence="2">
    <location>
        <begin position="180"/>
        <end position="199"/>
    </location>
</feature>
<feature type="compositionally biased region" description="Polar residues" evidence="2">
    <location>
        <begin position="551"/>
        <end position="570"/>
    </location>
</feature>
<proteinExistence type="predicted"/>
<feature type="coiled-coil region" evidence="1">
    <location>
        <begin position="385"/>
        <end position="463"/>
    </location>
</feature>
<organism evidence="3 4">
    <name type="scientific">Bodo saltans</name>
    <name type="common">Flagellated protozoan</name>
    <dbReference type="NCBI Taxonomy" id="75058"/>
    <lineage>
        <taxon>Eukaryota</taxon>
        <taxon>Discoba</taxon>
        <taxon>Euglenozoa</taxon>
        <taxon>Kinetoplastea</taxon>
        <taxon>Metakinetoplastina</taxon>
        <taxon>Eubodonida</taxon>
        <taxon>Bodonidae</taxon>
        <taxon>Bodo</taxon>
    </lineage>
</organism>
<feature type="region of interest" description="Disordered" evidence="2">
    <location>
        <begin position="308"/>
        <end position="340"/>
    </location>
</feature>
<evidence type="ECO:0000256" key="1">
    <source>
        <dbReference type="SAM" id="Coils"/>
    </source>
</evidence>
<dbReference type="Proteomes" id="UP000051952">
    <property type="component" value="Unassembled WGS sequence"/>
</dbReference>
<feature type="region of interest" description="Disordered" evidence="2">
    <location>
        <begin position="533"/>
        <end position="570"/>
    </location>
</feature>
<gene>
    <name evidence="3" type="ORF">BSAL_26120</name>
</gene>
<evidence type="ECO:0000313" key="4">
    <source>
        <dbReference type="Proteomes" id="UP000051952"/>
    </source>
</evidence>
<protein>
    <submittedName>
        <fullName evidence="3">Uncharacterized protein</fullName>
    </submittedName>
</protein>
<reference evidence="4" key="1">
    <citation type="submission" date="2015-09" db="EMBL/GenBank/DDBJ databases">
        <authorList>
            <consortium name="Pathogen Informatics"/>
        </authorList>
    </citation>
    <scope>NUCLEOTIDE SEQUENCE [LARGE SCALE GENOMIC DNA]</scope>
    <source>
        <strain evidence="4">Lake Konstanz</strain>
    </source>
</reference>
<sequence>MSSGHFFDNKQLTEKKQKEIRLKELAAQIKQAEEQVRDYSVFLCSVSPDQTMVELETLRGNLRWGTQEYVAVRNLSSSIRRSLDRCTSLDYRVRWEQIANVADDVSAAATGRRAESNLEIVRGRGSASPPQQSNHHDTALYRELIEKRASPGGSRPHRSFTPTSVTVAPTTTVEVLVESLARTSPSRGATASVQPSSSRRIPLLSPHKEVLENDARFGREETASRAEDYFQSVEATPLNAALDVPRSHSRSWLLPPPQLSADRDDTQRPMFATTLAPPAYSSQYQEYAAYQATSSVAAAVSNDTGFFDASPRRESSSGQPVEKAVESPAAVHRDNDPYREAINPPAVVPLSSHALAQREIRVLEQHYETKLDEAHANWRFERTDLVSKMEQMERLMREQHSLEKAELHKAWNDERVSLLRGQNELREELRESKEGTRELEDQMDKLKQIVLALQHRLETSEDRSTSLQEQHRLLHDTLSRAVAAAPSGLIARQPSRSPIRVVETAVGTATFTAPSTDALRSMGLIGVGDVSGLTSAIRSPTSDRDRFRRAGSNSSYETVSPGRTSPQSVL</sequence>
<feature type="coiled-coil region" evidence="1">
    <location>
        <begin position="15"/>
        <end position="42"/>
    </location>
</feature>
<evidence type="ECO:0000313" key="3">
    <source>
        <dbReference type="EMBL" id="CUG90320.1"/>
    </source>
</evidence>
<name>A0A0S4JJF2_BODSA</name>
<feature type="compositionally biased region" description="Polar residues" evidence="2">
    <location>
        <begin position="181"/>
        <end position="194"/>
    </location>
</feature>
<keyword evidence="4" id="KW-1185">Reference proteome</keyword>
<evidence type="ECO:0000256" key="2">
    <source>
        <dbReference type="SAM" id="MobiDB-lite"/>
    </source>
</evidence>
<dbReference type="VEuPathDB" id="TriTrypDB:BSAL_26120"/>
<accession>A0A0S4JJF2</accession>